<evidence type="ECO:0000313" key="2">
    <source>
        <dbReference type="Proteomes" id="UP000691718"/>
    </source>
</evidence>
<gene>
    <name evidence="1" type="ORF">PAPOLLO_LOCUS18849</name>
</gene>
<dbReference type="AlphaFoldDB" id="A0A8S3XIF0"/>
<name>A0A8S3XIF0_PARAO</name>
<dbReference type="EMBL" id="CAJQZP010001189">
    <property type="protein sequence ID" value="CAG5027555.1"/>
    <property type="molecule type" value="Genomic_DNA"/>
</dbReference>
<accession>A0A8S3XIF0</accession>
<evidence type="ECO:0000313" key="1">
    <source>
        <dbReference type="EMBL" id="CAG5027555.1"/>
    </source>
</evidence>
<organism evidence="1 2">
    <name type="scientific">Parnassius apollo</name>
    <name type="common">Apollo butterfly</name>
    <name type="synonym">Papilio apollo</name>
    <dbReference type="NCBI Taxonomy" id="110799"/>
    <lineage>
        <taxon>Eukaryota</taxon>
        <taxon>Metazoa</taxon>
        <taxon>Ecdysozoa</taxon>
        <taxon>Arthropoda</taxon>
        <taxon>Hexapoda</taxon>
        <taxon>Insecta</taxon>
        <taxon>Pterygota</taxon>
        <taxon>Neoptera</taxon>
        <taxon>Endopterygota</taxon>
        <taxon>Lepidoptera</taxon>
        <taxon>Glossata</taxon>
        <taxon>Ditrysia</taxon>
        <taxon>Papilionoidea</taxon>
        <taxon>Papilionidae</taxon>
        <taxon>Parnassiinae</taxon>
        <taxon>Parnassini</taxon>
        <taxon>Parnassius</taxon>
        <taxon>Parnassius</taxon>
    </lineage>
</organism>
<protein>
    <submittedName>
        <fullName evidence="1">(apollo) hypothetical protein</fullName>
    </submittedName>
</protein>
<reference evidence="1" key="1">
    <citation type="submission" date="2021-04" db="EMBL/GenBank/DDBJ databases">
        <authorList>
            <person name="Tunstrom K."/>
        </authorList>
    </citation>
    <scope>NUCLEOTIDE SEQUENCE</scope>
</reference>
<keyword evidence="2" id="KW-1185">Reference proteome</keyword>
<dbReference type="OrthoDB" id="7480743at2759"/>
<proteinExistence type="predicted"/>
<comment type="caution">
    <text evidence="1">The sequence shown here is derived from an EMBL/GenBank/DDBJ whole genome shotgun (WGS) entry which is preliminary data.</text>
</comment>
<dbReference type="Proteomes" id="UP000691718">
    <property type="component" value="Unassembled WGS sequence"/>
</dbReference>
<sequence length="140" mass="16029">MRQLIQLKRNLTKQMTVKKQPMRELKESLPLPDKRKVEVKDVIKSAARKRSNKLLKSGKVLNPEMLDMIAAKDNRLNSKRSKGRLCNRHVLIPEGPKYDSAGRVYLPAHADSQPFERTPRPRLLLPICCNCCKKSVLGCQ</sequence>